<reference evidence="3 4" key="1">
    <citation type="journal article" date="2012" name="J. Bacteriol.">
        <title>Genome Sequence of Fibrella aestuarina BUZ 2T, a Filamentous Marine Bacterium.</title>
        <authorList>
            <person name="Filippini M."/>
            <person name="Qi W."/>
            <person name="Blom J."/>
            <person name="Goesmann A."/>
            <person name="Smits T.H."/>
            <person name="Bagheri H.C."/>
        </authorList>
    </citation>
    <scope>NUCLEOTIDE SEQUENCE [LARGE SCALE GENOMIC DNA]</scope>
    <source>
        <strain evidence="4">BUZ 2T</strain>
    </source>
</reference>
<dbReference type="HOGENOM" id="CLU_009520_1_1_10"/>
<dbReference type="GO" id="GO:0016798">
    <property type="term" value="F:hydrolase activity, acting on glycosyl bonds"/>
    <property type="evidence" value="ECO:0007669"/>
    <property type="project" value="UniProtKB-KW"/>
</dbReference>
<evidence type="ECO:0000256" key="1">
    <source>
        <dbReference type="ARBA" id="ARBA00007734"/>
    </source>
</evidence>
<name>I0K6B4_9BACT</name>
<dbReference type="CDD" id="cd16894">
    <property type="entry name" value="MltD-like"/>
    <property type="match status" value="1"/>
</dbReference>
<keyword evidence="4" id="KW-1185">Reference proteome</keyword>
<dbReference type="InterPro" id="IPR008258">
    <property type="entry name" value="Transglycosylase_SLT_dom_1"/>
</dbReference>
<dbReference type="SUPFAM" id="SSF53955">
    <property type="entry name" value="Lysozyme-like"/>
    <property type="match status" value="1"/>
</dbReference>
<dbReference type="AlphaFoldDB" id="I0K6B4"/>
<gene>
    <name evidence="3" type="ORF">FAES_1657</name>
</gene>
<evidence type="ECO:0000259" key="2">
    <source>
        <dbReference type="Pfam" id="PF01464"/>
    </source>
</evidence>
<keyword evidence="3" id="KW-0378">Hydrolase</keyword>
<dbReference type="eggNOG" id="COG0741">
    <property type="taxonomic scope" value="Bacteria"/>
</dbReference>
<keyword evidence="3" id="KW-0326">Glycosidase</keyword>
<dbReference type="Proteomes" id="UP000011058">
    <property type="component" value="Chromosome"/>
</dbReference>
<feature type="domain" description="Transglycosylase SLT" evidence="2">
    <location>
        <begin position="101"/>
        <end position="207"/>
    </location>
</feature>
<dbReference type="Pfam" id="PF01464">
    <property type="entry name" value="SLT"/>
    <property type="match status" value="1"/>
</dbReference>
<dbReference type="KEGG" id="fae:FAES_1657"/>
<dbReference type="Gene3D" id="1.10.530.10">
    <property type="match status" value="1"/>
</dbReference>
<dbReference type="STRING" id="1166018.FAES_1657"/>
<comment type="similarity">
    <text evidence="1">Belongs to the transglycosylase Slt family.</text>
</comment>
<evidence type="ECO:0000313" key="3">
    <source>
        <dbReference type="EMBL" id="CCG99667.1"/>
    </source>
</evidence>
<protein>
    <submittedName>
        <fullName evidence="3">Lytic transglycosylase catalytic</fullName>
        <ecNumber evidence="3">3.2.1.-</ecNumber>
    </submittedName>
</protein>
<dbReference type="EMBL" id="HE796683">
    <property type="protein sequence ID" value="CCG99667.1"/>
    <property type="molecule type" value="Genomic_DNA"/>
</dbReference>
<evidence type="ECO:0000313" key="4">
    <source>
        <dbReference type="Proteomes" id="UP000011058"/>
    </source>
</evidence>
<dbReference type="PANTHER" id="PTHR37423:SF2">
    <property type="entry name" value="MEMBRANE-BOUND LYTIC MUREIN TRANSGLYCOSYLASE C"/>
    <property type="match status" value="1"/>
</dbReference>
<organism evidence="3 4">
    <name type="scientific">Fibrella aestuarina BUZ 2</name>
    <dbReference type="NCBI Taxonomy" id="1166018"/>
    <lineage>
        <taxon>Bacteria</taxon>
        <taxon>Pseudomonadati</taxon>
        <taxon>Bacteroidota</taxon>
        <taxon>Cytophagia</taxon>
        <taxon>Cytophagales</taxon>
        <taxon>Spirosomataceae</taxon>
        <taxon>Fibrella</taxon>
    </lineage>
</organism>
<proteinExistence type="inferred from homology"/>
<dbReference type="PANTHER" id="PTHR37423">
    <property type="entry name" value="SOLUBLE LYTIC MUREIN TRANSGLYCOSYLASE-RELATED"/>
    <property type="match status" value="1"/>
</dbReference>
<dbReference type="PATRIC" id="fig|1166018.3.peg.3394"/>
<dbReference type="EC" id="3.2.1.-" evidence="3"/>
<sequence>MKRERHFSNTIILSSLLLLLLAHFSVAQSRKKPKKSTAKSAIQAPQPVQRTNFAGELVPTEQGVVSAKLALALMSTSGYAKRVQLLVQRATPYFAVIEPILAKHHIPNDFKYMPLIESNFKADAVSSAGAVGYWQFMDETARDMGLRIDPGHDERMDLVKSTEAACRYLHALHKRLGSWTLAAAAYNGGMGMIEKKIVRQATRSYYEMAMNEETGYYLYRMLAFKELMTNPGRYAGMSSGMLAYADDPYERERQQARRMGWLIDEDPELTGEPIQGDLLGSPAPQSEAAVMDSILTDLLAQRPKTPAIFTGDVEAKLQKAGKPKLGQSWAFVVTQPAQVGEVDLKPGDALYAVVDDVDSRGQIFLRATKVISGATKEEQPLTLSAMNPATGLLGLPLPKQLKTGWVVQWKTEF</sequence>
<dbReference type="InterPro" id="IPR023346">
    <property type="entry name" value="Lysozyme-like_dom_sf"/>
</dbReference>
<accession>I0K6B4</accession>